<dbReference type="InterPro" id="IPR025403">
    <property type="entry name" value="TgpA-like_C"/>
</dbReference>
<dbReference type="EMBL" id="QJVD01000002">
    <property type="protein sequence ID" value="PYI69273.1"/>
    <property type="molecule type" value="Genomic_DNA"/>
</dbReference>
<organism evidence="3 4">
    <name type="scientific">Arthrobacter livingstonensis</name>
    <dbReference type="NCBI Taxonomy" id="670078"/>
    <lineage>
        <taxon>Bacteria</taxon>
        <taxon>Bacillati</taxon>
        <taxon>Actinomycetota</taxon>
        <taxon>Actinomycetes</taxon>
        <taxon>Micrococcales</taxon>
        <taxon>Micrococcaceae</taxon>
        <taxon>Arthrobacter</taxon>
    </lineage>
</organism>
<protein>
    <submittedName>
        <fullName evidence="3">DUF4129 domain-containing protein</fullName>
    </submittedName>
</protein>
<keyword evidence="1" id="KW-0472">Membrane</keyword>
<proteinExistence type="predicted"/>
<dbReference type="AlphaFoldDB" id="A0A2V5LH23"/>
<evidence type="ECO:0000259" key="2">
    <source>
        <dbReference type="Pfam" id="PF13559"/>
    </source>
</evidence>
<reference evidence="3 4" key="1">
    <citation type="submission" date="2018-05" db="EMBL/GenBank/DDBJ databases">
        <title>Genetic diversity of glacier-inhabiting Cryobacterium bacteria in China and description of Cryobacterium mengkeensis sp. nov. and Arthrobacter glacialis sp. nov.</title>
        <authorList>
            <person name="Liu Q."/>
            <person name="Xin Y.-H."/>
        </authorList>
    </citation>
    <scope>NUCLEOTIDE SEQUENCE [LARGE SCALE GENOMIC DNA]</scope>
    <source>
        <strain evidence="3 4">LI2</strain>
    </source>
</reference>
<dbReference type="RefSeq" id="WP_110499415.1">
    <property type="nucleotide sequence ID" value="NZ_QJVD01000002.1"/>
</dbReference>
<keyword evidence="4" id="KW-1185">Reference proteome</keyword>
<dbReference type="Pfam" id="PF13559">
    <property type="entry name" value="DUF4129"/>
    <property type="match status" value="1"/>
</dbReference>
<feature type="transmembrane region" description="Helical" evidence="1">
    <location>
        <begin position="65"/>
        <end position="89"/>
    </location>
</feature>
<name>A0A2V5LH23_9MICC</name>
<feature type="domain" description="Protein-glutamine gamma-glutamyltransferase-like C-terminal" evidence="2">
    <location>
        <begin position="136"/>
        <end position="203"/>
    </location>
</feature>
<dbReference type="Proteomes" id="UP000247832">
    <property type="component" value="Unassembled WGS sequence"/>
</dbReference>
<keyword evidence="1" id="KW-1133">Transmembrane helix</keyword>
<gene>
    <name evidence="3" type="ORF">CVV68_02375</name>
</gene>
<accession>A0A2V5LH23</accession>
<sequence>MIASIPPPFLPFDVPVTPGADEARRWAAEELAKKVYQDAKPGLGAQILTWLKDALSDFLNGLGSLGGGTGLLVAVGVVVLAIIAAVIVIRPRLNRRQAQNPAVFDGPATLSAGQHRDLARSAVERGDLATAVAEQFRAVVRAGEERGATSPSPGRTAAEVAGELLRAFPAHGPALLRAAELFNAVRYGHADPERAMFEELVATDNAVSAARPVYADGFAGSHGDGPANSEAAP</sequence>
<evidence type="ECO:0000313" key="4">
    <source>
        <dbReference type="Proteomes" id="UP000247832"/>
    </source>
</evidence>
<evidence type="ECO:0000313" key="3">
    <source>
        <dbReference type="EMBL" id="PYI69273.1"/>
    </source>
</evidence>
<evidence type="ECO:0000256" key="1">
    <source>
        <dbReference type="SAM" id="Phobius"/>
    </source>
</evidence>
<keyword evidence="1" id="KW-0812">Transmembrane</keyword>
<dbReference type="OrthoDB" id="3389322at2"/>
<comment type="caution">
    <text evidence="3">The sequence shown here is derived from an EMBL/GenBank/DDBJ whole genome shotgun (WGS) entry which is preliminary data.</text>
</comment>